<dbReference type="PANTHER" id="PTHR24061:SF599">
    <property type="entry name" value="G-PROTEIN COUPLED RECEPTORS FAMILY 3 PROFILE DOMAIN-CONTAINING PROTEIN"/>
    <property type="match status" value="1"/>
</dbReference>
<feature type="transmembrane region" description="Helical" evidence="12">
    <location>
        <begin position="838"/>
        <end position="861"/>
    </location>
</feature>
<dbReference type="InterPro" id="IPR000068">
    <property type="entry name" value="GPCR_3_Ca_sens_rcpt-rel"/>
</dbReference>
<feature type="transmembrane region" description="Helical" evidence="12">
    <location>
        <begin position="682"/>
        <end position="707"/>
    </location>
</feature>
<protein>
    <submittedName>
        <fullName evidence="16">Vomeronasal type-2 receptor 26-like</fullName>
    </submittedName>
</protein>
<dbReference type="InterPro" id="IPR001828">
    <property type="entry name" value="ANF_lig-bd_rcpt"/>
</dbReference>
<dbReference type="InterPro" id="IPR000337">
    <property type="entry name" value="GPCR_3"/>
</dbReference>
<comment type="subcellular location">
    <subcellularLocation>
        <location evidence="1">Cell membrane</location>
        <topology evidence="1">Multi-pass membrane protein</topology>
    </subcellularLocation>
</comment>
<dbReference type="InterPro" id="IPR017978">
    <property type="entry name" value="GPCR_3_C"/>
</dbReference>
<evidence type="ECO:0000256" key="9">
    <source>
        <dbReference type="ARBA" id="ARBA00023170"/>
    </source>
</evidence>
<sequence>MKKTVLIMLLLLVLLSHTVCKRHSTVCSINDDDLLPISHEFYQPGDLLIGYIVSHIFLVYDSPSFLYQPKGMLSKEPMSVTKNYQLPLALVFAVKEINENPNILPNISLGFHILNCNSLAQITYKATLSLLSTHERFVPNFQCDIQRNVMAVIGGYLPETTVHMADFLSIYNIPQLTYESFFPRQAGKIRFFSLYQMVPDETFQYMGIVHLLHRFRWTWIGLIAVDDDNGDRFLQTMVPLLSQNNICYSFILRTPKRTYKDEFIILLYRLQEQYPVLLESKATVYVVYGEPPTMHILRMFLYASENLPLGGKVWIVTSHWDFESLSIQRIWDVETFHGAISFAVHSNQPPGFQNFLQLIRPFWAKGDGFIREFWEQAFSCSFKISSLHEENERACTGEEKLENLPGMLFEMRMTGHSYNVYNAAYAVAHALHAFYIARFQHRRLIDGSRKAFQNVQPWQLHHFLRSMSFNNSAGDAVQFNDNGELVEGFDVTNWITFSNGSFIRVKVGRLAPQTPHGQELTINDDLIIWHRSFNKVLPLSKCNDNCYPGYSRKKKEGEKFCCYDCAPCPEGMISDQMDSNACVRCPDDQHSNEEHNQCIPKFMTYLSYKEPLGIILAILAVSFSMVIALVLGIFMMFRDTPIIKANNRSLTYILLISLLLSFLCSFLFIGQPGKVTCLLRQTSFGIIFSVALSSVLAKTITVVLAFLATKPGSRVRKWVGKRMANSIVLSCALVQAGLCTLWLSTSPPFPDKDMFSLNEKIIVKCNEGSVAMFYCVLGYLGLLATVSFTVAFFARRLPDSFNEAKFITFSMLVFCSVWLSFVPTYLSTKGKHMVAVEIFSILASSAGLLVCIFFPKCYLIILHPEMNNRDQLIRRKK</sequence>
<keyword evidence="7" id="KW-0297">G-protein coupled receptor</keyword>
<dbReference type="GeneID" id="129339738"/>
<dbReference type="SUPFAM" id="SSF53822">
    <property type="entry name" value="Periplasmic binding protein-like I"/>
    <property type="match status" value="1"/>
</dbReference>
<dbReference type="PROSITE" id="PS00981">
    <property type="entry name" value="G_PROTEIN_RECEP_F3_3"/>
    <property type="match status" value="1"/>
</dbReference>
<evidence type="ECO:0000256" key="4">
    <source>
        <dbReference type="ARBA" id="ARBA00022692"/>
    </source>
</evidence>
<dbReference type="InterPro" id="IPR004073">
    <property type="entry name" value="GPCR_3_vmron_rcpt_2"/>
</dbReference>
<keyword evidence="8 12" id="KW-0472">Membrane</keyword>
<keyword evidence="15" id="KW-1185">Reference proteome</keyword>
<dbReference type="InterPro" id="IPR038550">
    <property type="entry name" value="GPCR_3_9-Cys_sf"/>
</dbReference>
<dbReference type="Gene3D" id="3.40.50.2300">
    <property type="match status" value="2"/>
</dbReference>
<accession>A0AA97LBU6</accession>
<keyword evidence="4 12" id="KW-0812">Transmembrane</keyword>
<dbReference type="PRINTS" id="PR00248">
    <property type="entry name" value="GPCRMGR"/>
</dbReference>
<evidence type="ECO:0000256" key="12">
    <source>
        <dbReference type="SAM" id="Phobius"/>
    </source>
</evidence>
<dbReference type="InterPro" id="IPR017979">
    <property type="entry name" value="GPCR_3_CS"/>
</dbReference>
<dbReference type="GO" id="GO:0004930">
    <property type="term" value="F:G protein-coupled receptor activity"/>
    <property type="evidence" value="ECO:0007669"/>
    <property type="project" value="UniProtKB-KW"/>
</dbReference>
<evidence type="ECO:0000256" key="2">
    <source>
        <dbReference type="ARBA" id="ARBA00007242"/>
    </source>
</evidence>
<evidence type="ECO:0000256" key="6">
    <source>
        <dbReference type="ARBA" id="ARBA00022989"/>
    </source>
</evidence>
<evidence type="ECO:0000256" key="11">
    <source>
        <dbReference type="ARBA" id="ARBA00023224"/>
    </source>
</evidence>
<evidence type="ECO:0000259" key="14">
    <source>
        <dbReference type="PROSITE" id="PS50259"/>
    </source>
</evidence>
<organism evidence="15 16">
    <name type="scientific">Eublepharis macularius</name>
    <name type="common">Leopard gecko</name>
    <name type="synonym">Cyrtodactylus macularius</name>
    <dbReference type="NCBI Taxonomy" id="481883"/>
    <lineage>
        <taxon>Eukaryota</taxon>
        <taxon>Metazoa</taxon>
        <taxon>Chordata</taxon>
        <taxon>Craniata</taxon>
        <taxon>Vertebrata</taxon>
        <taxon>Euteleostomi</taxon>
        <taxon>Lepidosauria</taxon>
        <taxon>Squamata</taxon>
        <taxon>Bifurcata</taxon>
        <taxon>Gekkota</taxon>
        <taxon>Eublepharidae</taxon>
        <taxon>Eublepharinae</taxon>
        <taxon>Eublepharis</taxon>
    </lineage>
</organism>
<evidence type="ECO:0000256" key="8">
    <source>
        <dbReference type="ARBA" id="ARBA00023136"/>
    </source>
</evidence>
<feature type="transmembrane region" description="Helical" evidence="12">
    <location>
        <begin position="612"/>
        <end position="637"/>
    </location>
</feature>
<evidence type="ECO:0000313" key="16">
    <source>
        <dbReference type="RefSeq" id="XP_054850295.1"/>
    </source>
</evidence>
<evidence type="ECO:0000256" key="13">
    <source>
        <dbReference type="SAM" id="SignalP"/>
    </source>
</evidence>
<dbReference type="PRINTS" id="PR01535">
    <property type="entry name" value="VOMERONASL2R"/>
</dbReference>
<keyword evidence="6 12" id="KW-1133">Transmembrane helix</keyword>
<feature type="domain" description="G-protein coupled receptors family 3 profile" evidence="14">
    <location>
        <begin position="612"/>
        <end position="876"/>
    </location>
</feature>
<keyword evidence="3" id="KW-1003">Cell membrane</keyword>
<evidence type="ECO:0000313" key="15">
    <source>
        <dbReference type="Proteomes" id="UP001190640"/>
    </source>
</evidence>
<proteinExistence type="inferred from homology"/>
<dbReference type="InterPro" id="IPR011500">
    <property type="entry name" value="GPCR_3_9-Cys_dom"/>
</dbReference>
<feature type="transmembrane region" description="Helical" evidence="12">
    <location>
        <begin position="806"/>
        <end position="826"/>
    </location>
</feature>
<feature type="transmembrane region" description="Helical" evidence="12">
    <location>
        <begin position="727"/>
        <end position="745"/>
    </location>
</feature>
<evidence type="ECO:0000256" key="1">
    <source>
        <dbReference type="ARBA" id="ARBA00004651"/>
    </source>
</evidence>
<keyword evidence="11" id="KW-0807">Transducer</keyword>
<dbReference type="Pfam" id="PF00003">
    <property type="entry name" value="7tm_3"/>
    <property type="match status" value="1"/>
</dbReference>
<evidence type="ECO:0000256" key="7">
    <source>
        <dbReference type="ARBA" id="ARBA00023040"/>
    </source>
</evidence>
<dbReference type="RefSeq" id="XP_054850295.1">
    <property type="nucleotide sequence ID" value="XM_054994320.1"/>
</dbReference>
<keyword evidence="9" id="KW-0675">Receptor</keyword>
<feature type="signal peptide" evidence="13">
    <location>
        <begin position="1"/>
        <end position="20"/>
    </location>
</feature>
<dbReference type="InterPro" id="IPR028082">
    <property type="entry name" value="Peripla_BP_I"/>
</dbReference>
<dbReference type="AlphaFoldDB" id="A0AA97LBU6"/>
<dbReference type="KEGG" id="emc:129339738"/>
<dbReference type="Gene3D" id="2.10.50.30">
    <property type="entry name" value="GPCR, family 3, nine cysteines domain"/>
    <property type="match status" value="1"/>
</dbReference>
<evidence type="ECO:0000256" key="5">
    <source>
        <dbReference type="ARBA" id="ARBA00022729"/>
    </source>
</evidence>
<dbReference type="Pfam" id="PF01094">
    <property type="entry name" value="ANF_receptor"/>
    <property type="match status" value="1"/>
</dbReference>
<reference evidence="16" key="1">
    <citation type="submission" date="2025-08" db="UniProtKB">
        <authorList>
            <consortium name="RefSeq"/>
        </authorList>
    </citation>
    <scope>IDENTIFICATION</scope>
    <source>
        <tissue evidence="16">Blood</tissue>
    </source>
</reference>
<feature type="transmembrane region" description="Helical" evidence="12">
    <location>
        <begin position="649"/>
        <end position="670"/>
    </location>
</feature>
<dbReference type="GO" id="GO:0005886">
    <property type="term" value="C:plasma membrane"/>
    <property type="evidence" value="ECO:0007669"/>
    <property type="project" value="UniProtKB-SubCell"/>
</dbReference>
<dbReference type="PROSITE" id="PS50259">
    <property type="entry name" value="G_PROTEIN_RECEP_F3_4"/>
    <property type="match status" value="1"/>
</dbReference>
<evidence type="ECO:0000256" key="3">
    <source>
        <dbReference type="ARBA" id="ARBA00022475"/>
    </source>
</evidence>
<feature type="chain" id="PRO_5041698703" evidence="13">
    <location>
        <begin position="21"/>
        <end position="877"/>
    </location>
</feature>
<dbReference type="FunFam" id="2.10.50.30:FF:000002">
    <property type="entry name" value="Vomeronasal 2 receptor, h1"/>
    <property type="match status" value="1"/>
</dbReference>
<evidence type="ECO:0000256" key="10">
    <source>
        <dbReference type="ARBA" id="ARBA00023180"/>
    </source>
</evidence>
<gene>
    <name evidence="16" type="primary">LOC129339738</name>
</gene>
<name>A0AA97LBU6_EUBMA</name>
<feature type="transmembrane region" description="Helical" evidence="12">
    <location>
        <begin position="771"/>
        <end position="794"/>
    </location>
</feature>
<dbReference type="Pfam" id="PF07562">
    <property type="entry name" value="NCD3G"/>
    <property type="match status" value="1"/>
</dbReference>
<comment type="similarity">
    <text evidence="2">Belongs to the G-protein coupled receptor 3 family.</text>
</comment>
<keyword evidence="10" id="KW-0325">Glycoprotein</keyword>
<keyword evidence="5 13" id="KW-0732">Signal</keyword>
<dbReference type="Proteomes" id="UP001190640">
    <property type="component" value="Chromosome 12"/>
</dbReference>
<dbReference type="PANTHER" id="PTHR24061">
    <property type="entry name" value="CALCIUM-SENSING RECEPTOR-RELATED"/>
    <property type="match status" value="1"/>
</dbReference>
<dbReference type="FunFam" id="3.40.50.2300:FF:000024">
    <property type="entry name" value="Vomeronasal 2, receptor 73"/>
    <property type="match status" value="1"/>
</dbReference>
<dbReference type="CDD" id="cd15283">
    <property type="entry name" value="7tmC_V2R_pheromone"/>
    <property type="match status" value="1"/>
</dbReference>